<dbReference type="PANTHER" id="PTHR11557">
    <property type="entry name" value="PORPHOBILINOGEN DEAMINASE"/>
    <property type="match status" value="1"/>
</dbReference>
<dbReference type="GO" id="GO:0005737">
    <property type="term" value="C:cytoplasm"/>
    <property type="evidence" value="ECO:0007669"/>
    <property type="project" value="UniProtKB-UniRule"/>
</dbReference>
<evidence type="ECO:0000256" key="8">
    <source>
        <dbReference type="NCBIfam" id="TIGR00212"/>
    </source>
</evidence>
<dbReference type="SUPFAM" id="SSF53850">
    <property type="entry name" value="Periplasmic binding protein-like II"/>
    <property type="match status" value="1"/>
</dbReference>
<dbReference type="Gene3D" id="3.40.190.10">
    <property type="entry name" value="Periplasmic binding protein-like II"/>
    <property type="match status" value="2"/>
</dbReference>
<evidence type="ECO:0000259" key="10">
    <source>
        <dbReference type="Pfam" id="PF03900"/>
    </source>
</evidence>
<sequence length="318" mass="36247">MIKIGSRASKLALIQANMVKDILEKEGLEAQIVEISTKGDRIRDRKIDQLNSKGVFVREIEEKLLDKTIDIAVHSLKDMPSQIDDRLIFTPPLKGEDPRDCFVGKDVFKKMDDLNNALVGTGSNRRVCQGKNHFSNIKFKAIRGNVETRIKKVQSENLDGVILAKSGLIRAGLDGEINFDLDPHIFTPSPCQGILGIEIRKEDKKLFEIFKKNSDEKTLFRMETERAFQKELGADCSTPMGIFTEIDHDKITLTGSMAFDKDDRINYERVSGNISERIHLAQKLARTLKKKSYKKNNPCRSRNWFKKQYNSCSKKSPR</sequence>
<dbReference type="PIRSF" id="PIRSF001438">
    <property type="entry name" value="4pyrrol_synth_OHMeBilane_synth"/>
    <property type="match status" value="1"/>
</dbReference>
<proteinExistence type="inferred from homology"/>
<dbReference type="InterPro" id="IPR036803">
    <property type="entry name" value="Porphobilinogen_deaminase_C_sf"/>
</dbReference>
<dbReference type="PANTHER" id="PTHR11557:SF0">
    <property type="entry name" value="PORPHOBILINOGEN DEAMINASE"/>
    <property type="match status" value="1"/>
</dbReference>
<evidence type="ECO:0000256" key="1">
    <source>
        <dbReference type="ARBA" id="ARBA00001916"/>
    </source>
</evidence>
<dbReference type="eggNOG" id="COG0181">
    <property type="taxonomic scope" value="Bacteria"/>
</dbReference>
<dbReference type="Pfam" id="PF03900">
    <property type="entry name" value="Porphobil_deamC"/>
    <property type="match status" value="1"/>
</dbReference>
<dbReference type="GO" id="GO:0006783">
    <property type="term" value="P:heme biosynthetic process"/>
    <property type="evidence" value="ECO:0007669"/>
    <property type="project" value="TreeGrafter"/>
</dbReference>
<comment type="caution">
    <text evidence="11">The sequence shown here is derived from an EMBL/GenBank/DDBJ whole genome shotgun (WGS) entry which is preliminary data.</text>
</comment>
<comment type="function">
    <text evidence="2">Tetrapolymerization of the monopyrrole PBG into the hydroxymethylbilane pre-uroporphyrinogen in several discrete steps.</text>
</comment>
<evidence type="ECO:0000313" key="12">
    <source>
        <dbReference type="Proteomes" id="UP000005451"/>
    </source>
</evidence>
<dbReference type="RefSeq" id="WP_004812943.1">
    <property type="nucleotide sequence ID" value="NZ_ABXA01000012.1"/>
</dbReference>
<dbReference type="PROSITE" id="PS00533">
    <property type="entry name" value="PORPHOBILINOGEN_DEAM"/>
    <property type="match status" value="1"/>
</dbReference>
<dbReference type="NCBIfam" id="TIGR00212">
    <property type="entry name" value="hemC"/>
    <property type="match status" value="1"/>
</dbReference>
<comment type="similarity">
    <text evidence="3">Belongs to the HMBS family.</text>
</comment>
<evidence type="ECO:0000256" key="7">
    <source>
        <dbReference type="ARBA" id="ARBA00048169"/>
    </source>
</evidence>
<keyword evidence="6" id="KW-0627">Porphyrin biosynthesis</keyword>
<evidence type="ECO:0000256" key="2">
    <source>
        <dbReference type="ARBA" id="ARBA00002869"/>
    </source>
</evidence>
<feature type="domain" description="Porphobilinogen deaminase C-terminal" evidence="10">
    <location>
        <begin position="221"/>
        <end position="289"/>
    </location>
</feature>
<feature type="domain" description="Porphobilinogen deaminase N-terminal" evidence="9">
    <location>
        <begin position="2"/>
        <end position="206"/>
    </location>
</feature>
<accession>B6W7F3</accession>
<dbReference type="Proteomes" id="UP000005451">
    <property type="component" value="Unassembled WGS sequence"/>
</dbReference>
<name>B6W7F3_9FIRM</name>
<comment type="catalytic activity">
    <reaction evidence="7">
        <text>4 porphobilinogen + H2O = hydroxymethylbilane + 4 NH4(+)</text>
        <dbReference type="Rhea" id="RHEA:13185"/>
        <dbReference type="ChEBI" id="CHEBI:15377"/>
        <dbReference type="ChEBI" id="CHEBI:28938"/>
        <dbReference type="ChEBI" id="CHEBI:57845"/>
        <dbReference type="ChEBI" id="CHEBI:58126"/>
        <dbReference type="EC" id="2.5.1.61"/>
    </reaction>
</comment>
<comment type="cofactor">
    <cofactor evidence="1">
        <name>dipyrromethane</name>
        <dbReference type="ChEBI" id="CHEBI:60342"/>
    </cofactor>
</comment>
<dbReference type="InterPro" id="IPR022418">
    <property type="entry name" value="Porphobilinogen_deaminase_C"/>
</dbReference>
<dbReference type="InterPro" id="IPR000860">
    <property type="entry name" value="HemC"/>
</dbReference>
<dbReference type="InterPro" id="IPR022419">
    <property type="entry name" value="Porphobilin_deaminase_cofac_BS"/>
</dbReference>
<organism evidence="11 12">
    <name type="scientific">Anaerococcus hydrogenalis DSM 7454</name>
    <dbReference type="NCBI Taxonomy" id="561177"/>
    <lineage>
        <taxon>Bacteria</taxon>
        <taxon>Bacillati</taxon>
        <taxon>Bacillota</taxon>
        <taxon>Tissierellia</taxon>
        <taxon>Tissierellales</taxon>
        <taxon>Peptoniphilaceae</taxon>
        <taxon>Anaerococcus</taxon>
    </lineage>
</organism>
<keyword evidence="5 11" id="KW-0808">Transferase</keyword>
<evidence type="ECO:0000256" key="4">
    <source>
        <dbReference type="ARBA" id="ARBA00012655"/>
    </source>
</evidence>
<gene>
    <name evidence="11" type="primary">hemC</name>
    <name evidence="11" type="ORF">ANHYDRO_00499</name>
</gene>
<dbReference type="PRINTS" id="PR00151">
    <property type="entry name" value="PORPHBDMNASE"/>
</dbReference>
<evidence type="ECO:0000259" key="9">
    <source>
        <dbReference type="Pfam" id="PF01379"/>
    </source>
</evidence>
<dbReference type="STRING" id="561177.ANHYDRO_00499"/>
<reference evidence="11 12" key="1">
    <citation type="submission" date="2008-09" db="EMBL/GenBank/DDBJ databases">
        <authorList>
            <person name="Fulton L."/>
            <person name="Clifton S."/>
            <person name="Fulton B."/>
            <person name="Xu J."/>
            <person name="Minx P."/>
            <person name="Pepin K.H."/>
            <person name="Johnson M."/>
            <person name="Thiruvilangam P."/>
            <person name="Bhonagiri V."/>
            <person name="Nash W.E."/>
            <person name="Mardis E.R."/>
            <person name="Wilson R.K."/>
        </authorList>
    </citation>
    <scope>NUCLEOTIDE SEQUENCE [LARGE SCALE GENOMIC DNA]</scope>
    <source>
        <strain evidence="11 12">DSM 7454</strain>
    </source>
</reference>
<dbReference type="EMBL" id="ABXA01000012">
    <property type="protein sequence ID" value="EEB36696.1"/>
    <property type="molecule type" value="Genomic_DNA"/>
</dbReference>
<protein>
    <recommendedName>
        <fullName evidence="4 8">Hydroxymethylbilane synthase</fullName>
        <ecNumber evidence="4 8">2.5.1.61</ecNumber>
    </recommendedName>
</protein>
<dbReference type="InterPro" id="IPR022417">
    <property type="entry name" value="Porphobilin_deaminase_N"/>
</dbReference>
<evidence type="ECO:0000313" key="11">
    <source>
        <dbReference type="EMBL" id="EEB36696.1"/>
    </source>
</evidence>
<dbReference type="Pfam" id="PF01379">
    <property type="entry name" value="Porphobil_deam"/>
    <property type="match status" value="1"/>
</dbReference>
<evidence type="ECO:0000256" key="3">
    <source>
        <dbReference type="ARBA" id="ARBA00005638"/>
    </source>
</evidence>
<dbReference type="GO" id="GO:0004418">
    <property type="term" value="F:hydroxymethylbilane synthase activity"/>
    <property type="evidence" value="ECO:0007669"/>
    <property type="project" value="UniProtKB-UniRule"/>
</dbReference>
<evidence type="ECO:0000256" key="6">
    <source>
        <dbReference type="ARBA" id="ARBA00023244"/>
    </source>
</evidence>
<evidence type="ECO:0000256" key="5">
    <source>
        <dbReference type="ARBA" id="ARBA00022679"/>
    </source>
</evidence>
<dbReference type="EC" id="2.5.1.61" evidence="4 8"/>
<dbReference type="SUPFAM" id="SSF54782">
    <property type="entry name" value="Porphobilinogen deaminase (hydroxymethylbilane synthase), C-terminal domain"/>
    <property type="match status" value="1"/>
</dbReference>
<dbReference type="Gene3D" id="3.30.160.40">
    <property type="entry name" value="Porphobilinogen deaminase, C-terminal domain"/>
    <property type="match status" value="1"/>
</dbReference>
<dbReference type="AlphaFoldDB" id="B6W7F3"/>
<reference evidence="11 12" key="2">
    <citation type="submission" date="2008-10" db="EMBL/GenBank/DDBJ databases">
        <title>Draft genome sequence of Anaerococcus hydrogenalis (DSM 7454).</title>
        <authorList>
            <person name="Sudarsanam P."/>
            <person name="Ley R."/>
            <person name="Guruge J."/>
            <person name="Turnbaugh P.J."/>
            <person name="Mahowald M."/>
            <person name="Liep D."/>
            <person name="Gordon J."/>
        </authorList>
    </citation>
    <scope>NUCLEOTIDE SEQUENCE [LARGE SCALE GENOMIC DNA]</scope>
    <source>
        <strain evidence="11 12">DSM 7454</strain>
    </source>
</reference>